<protein>
    <submittedName>
        <fullName evidence="1">Uncharacterized protein</fullName>
    </submittedName>
</protein>
<evidence type="ECO:0000313" key="1">
    <source>
        <dbReference type="EMBL" id="MDR6967521.1"/>
    </source>
</evidence>
<evidence type="ECO:0000313" key="2">
    <source>
        <dbReference type="Proteomes" id="UP001255185"/>
    </source>
</evidence>
<name>A0ABU1TNJ4_9FLAO</name>
<comment type="caution">
    <text evidence="1">The sequence shown here is derived from an EMBL/GenBank/DDBJ whole genome shotgun (WGS) entry which is preliminary data.</text>
</comment>
<dbReference type="EMBL" id="JAVDVI010000005">
    <property type="protein sequence ID" value="MDR6967521.1"/>
    <property type="molecule type" value="Genomic_DNA"/>
</dbReference>
<sequence>MFPFSEAKKVLLISFISTDGSNILVLDDDTRIPLDTTNIDKYEVKYLKSFTFYQNKAIKKYFAQEIVEIDKNQIDILSNLMFNYKIKKLPKLTVESPMGCYIPRNAILFLDGNDNVISNLEICFECLQAYLFPDPYNTNELANKESCYGRIDLLKAFFDKNGIKLGIEKL</sequence>
<gene>
    <name evidence="1" type="ORF">J2X31_001532</name>
</gene>
<dbReference type="RefSeq" id="WP_310025694.1">
    <property type="nucleotide sequence ID" value="NZ_JAVDVI010000005.1"/>
</dbReference>
<proteinExistence type="predicted"/>
<accession>A0ABU1TNJ4</accession>
<dbReference type="Proteomes" id="UP001255185">
    <property type="component" value="Unassembled WGS sequence"/>
</dbReference>
<keyword evidence="2" id="KW-1185">Reference proteome</keyword>
<reference evidence="1 2" key="1">
    <citation type="submission" date="2023-07" db="EMBL/GenBank/DDBJ databases">
        <title>Sorghum-associated microbial communities from plants grown in Nebraska, USA.</title>
        <authorList>
            <person name="Schachtman D."/>
        </authorList>
    </citation>
    <scope>NUCLEOTIDE SEQUENCE [LARGE SCALE GENOMIC DNA]</scope>
    <source>
        <strain evidence="1 2">3773</strain>
    </source>
</reference>
<organism evidence="1 2">
    <name type="scientific">Flavobacterium arsenatis</name>
    <dbReference type="NCBI Taxonomy" id="1484332"/>
    <lineage>
        <taxon>Bacteria</taxon>
        <taxon>Pseudomonadati</taxon>
        <taxon>Bacteroidota</taxon>
        <taxon>Flavobacteriia</taxon>
        <taxon>Flavobacteriales</taxon>
        <taxon>Flavobacteriaceae</taxon>
        <taxon>Flavobacterium</taxon>
    </lineage>
</organism>